<feature type="transmembrane region" description="Helical" evidence="1">
    <location>
        <begin position="99"/>
        <end position="122"/>
    </location>
</feature>
<protein>
    <submittedName>
        <fullName evidence="2">DMT family transporter</fullName>
    </submittedName>
</protein>
<dbReference type="PANTHER" id="PTHR34821">
    <property type="entry name" value="INNER MEMBRANE PROTEIN YDCZ"/>
    <property type="match status" value="1"/>
</dbReference>
<dbReference type="PANTHER" id="PTHR34821:SF2">
    <property type="entry name" value="INNER MEMBRANE PROTEIN YDCZ"/>
    <property type="match status" value="1"/>
</dbReference>
<dbReference type="EMBL" id="JAUKWQ010000015">
    <property type="protein sequence ID" value="MDO1585485.1"/>
    <property type="molecule type" value="Genomic_DNA"/>
</dbReference>
<feature type="transmembrane region" description="Helical" evidence="1">
    <location>
        <begin position="74"/>
        <end position="93"/>
    </location>
</feature>
<name>A0ABT8T4W8_9HYPH</name>
<dbReference type="RefSeq" id="WP_302079765.1">
    <property type="nucleotide sequence ID" value="NZ_JAUKWQ010000015.1"/>
</dbReference>
<feature type="transmembrane region" description="Helical" evidence="1">
    <location>
        <begin position="134"/>
        <end position="154"/>
    </location>
</feature>
<keyword evidence="1" id="KW-0472">Membrane</keyword>
<dbReference type="Proteomes" id="UP001169006">
    <property type="component" value="Unassembled WGS sequence"/>
</dbReference>
<comment type="caution">
    <text evidence="2">The sequence shown here is derived from an EMBL/GenBank/DDBJ whole genome shotgun (WGS) entry which is preliminary data.</text>
</comment>
<feature type="transmembrane region" description="Helical" evidence="1">
    <location>
        <begin position="37"/>
        <end position="62"/>
    </location>
</feature>
<dbReference type="Pfam" id="PF04657">
    <property type="entry name" value="DMT_YdcZ"/>
    <property type="match status" value="1"/>
</dbReference>
<organism evidence="2 3">
    <name type="scientific">Rhizobium oryzicola</name>
    <dbReference type="NCBI Taxonomy" id="1232668"/>
    <lineage>
        <taxon>Bacteria</taxon>
        <taxon>Pseudomonadati</taxon>
        <taxon>Pseudomonadota</taxon>
        <taxon>Alphaproteobacteria</taxon>
        <taxon>Hyphomicrobiales</taxon>
        <taxon>Rhizobiaceae</taxon>
        <taxon>Rhizobium/Agrobacterium group</taxon>
        <taxon>Rhizobium</taxon>
    </lineage>
</organism>
<keyword evidence="1" id="KW-0812">Transmembrane</keyword>
<reference evidence="2" key="1">
    <citation type="journal article" date="2015" name="Int. J. Syst. Evol. Microbiol.">
        <title>Rhizobium oryzicola sp. nov., potential plant-growth-promoting endophytic bacteria isolated from rice roots.</title>
        <authorList>
            <person name="Zhang X.X."/>
            <person name="Gao J.S."/>
            <person name="Cao Y.H."/>
            <person name="Sheirdil R.A."/>
            <person name="Wang X.C."/>
            <person name="Zhang L."/>
        </authorList>
    </citation>
    <scope>NUCLEOTIDE SEQUENCE</scope>
    <source>
        <strain evidence="2">05753</strain>
    </source>
</reference>
<evidence type="ECO:0000313" key="2">
    <source>
        <dbReference type="EMBL" id="MDO1585485.1"/>
    </source>
</evidence>
<evidence type="ECO:0000313" key="3">
    <source>
        <dbReference type="Proteomes" id="UP001169006"/>
    </source>
</evidence>
<sequence length="185" mass="19908">MQTNTIFLIFAAVVTGAVVPFQAGANAALGRSLGHPLWGTLVSLCVSLACILPVMLLTKVQLPTLSNLAHAPRWIWIGGIVGVVYITGALMLAPKLGAAGFIIAVIAGQMLASIIIDRWGLVGLPQQPVLWSRLAGLGLIFIGLVVMQLQTFWLKPPAVLDVRRHNTFPERITDEPASHRLQHSR</sequence>
<keyword evidence="1" id="KW-1133">Transmembrane helix</keyword>
<proteinExistence type="predicted"/>
<reference evidence="2" key="2">
    <citation type="submission" date="2023-07" db="EMBL/GenBank/DDBJ databases">
        <authorList>
            <person name="Sun H."/>
        </authorList>
    </citation>
    <scope>NUCLEOTIDE SEQUENCE</scope>
    <source>
        <strain evidence="2">05753</strain>
    </source>
</reference>
<gene>
    <name evidence="2" type="ORF">Q2T52_25635</name>
</gene>
<accession>A0ABT8T4W8</accession>
<dbReference type="InterPro" id="IPR006750">
    <property type="entry name" value="YdcZ"/>
</dbReference>
<keyword evidence="3" id="KW-1185">Reference proteome</keyword>
<evidence type="ECO:0000256" key="1">
    <source>
        <dbReference type="SAM" id="Phobius"/>
    </source>
</evidence>